<feature type="domain" description="SLH" evidence="3">
    <location>
        <begin position="100"/>
        <end position="159"/>
    </location>
</feature>
<dbReference type="InterPro" id="IPR001119">
    <property type="entry name" value="SLH_dom"/>
</dbReference>
<dbReference type="InterPro" id="IPR011459">
    <property type="entry name" value="DUF1565"/>
</dbReference>
<dbReference type="NCBIfam" id="TIGR03804">
    <property type="entry name" value="para_beta_helix"/>
    <property type="match status" value="3"/>
</dbReference>
<evidence type="ECO:0000256" key="1">
    <source>
        <dbReference type="SAM" id="MobiDB-lite"/>
    </source>
</evidence>
<dbReference type="PROSITE" id="PS51272">
    <property type="entry name" value="SLH"/>
    <property type="match status" value="3"/>
</dbReference>
<keyword evidence="2" id="KW-0732">Signal</keyword>
<dbReference type="InterPro" id="IPR051465">
    <property type="entry name" value="Cell_Envelope_Struct_Comp"/>
</dbReference>
<name>A0A6J4MLN1_9CYAN</name>
<proteinExistence type="predicted"/>
<feature type="domain" description="SLH" evidence="3">
    <location>
        <begin position="161"/>
        <end position="224"/>
    </location>
</feature>
<dbReference type="SUPFAM" id="SSF51126">
    <property type="entry name" value="Pectin lyase-like"/>
    <property type="match status" value="1"/>
</dbReference>
<dbReference type="PANTHER" id="PTHR43308:SF5">
    <property type="entry name" value="S-LAYER PROTEIN _ PEPTIDOGLYCAN ENDO-BETA-N-ACETYLGLUCOSAMINIDASE"/>
    <property type="match status" value="1"/>
</dbReference>
<dbReference type="InterPro" id="IPR006626">
    <property type="entry name" value="PbH1"/>
</dbReference>
<dbReference type="EMBL" id="CADCTY010001170">
    <property type="protein sequence ID" value="CAA9360610.1"/>
    <property type="molecule type" value="Genomic_DNA"/>
</dbReference>
<evidence type="ECO:0000256" key="2">
    <source>
        <dbReference type="SAM" id="SignalP"/>
    </source>
</evidence>
<dbReference type="Pfam" id="PF00395">
    <property type="entry name" value="SLH"/>
    <property type="match status" value="3"/>
</dbReference>
<organism evidence="4">
    <name type="scientific">uncultured Leptolyngbya sp</name>
    <dbReference type="NCBI Taxonomy" id="332963"/>
    <lineage>
        <taxon>Bacteria</taxon>
        <taxon>Bacillati</taxon>
        <taxon>Cyanobacteriota</taxon>
        <taxon>Cyanophyceae</taxon>
        <taxon>Leptolyngbyales</taxon>
        <taxon>Leptolyngbyaceae</taxon>
        <taxon>Leptolyngbya group</taxon>
        <taxon>Leptolyngbya</taxon>
        <taxon>environmental samples</taxon>
    </lineage>
</organism>
<dbReference type="InterPro" id="IPR022441">
    <property type="entry name" value="Para_beta_helix_rpt-2"/>
</dbReference>
<dbReference type="SMART" id="SM00710">
    <property type="entry name" value="PbH1"/>
    <property type="match status" value="5"/>
</dbReference>
<feature type="domain" description="SLH" evidence="3">
    <location>
        <begin position="36"/>
        <end position="99"/>
    </location>
</feature>
<dbReference type="Pfam" id="PF07602">
    <property type="entry name" value="DUF1565"/>
    <property type="match status" value="1"/>
</dbReference>
<evidence type="ECO:0000313" key="4">
    <source>
        <dbReference type="EMBL" id="CAA9360610.1"/>
    </source>
</evidence>
<feature type="region of interest" description="Disordered" evidence="1">
    <location>
        <begin position="573"/>
        <end position="595"/>
    </location>
</feature>
<gene>
    <name evidence="4" type="ORF">AVDCRST_MAG94-3349</name>
</gene>
<feature type="chain" id="PRO_5026926855" description="SLH domain-containing protein" evidence="2">
    <location>
        <begin position="26"/>
        <end position="595"/>
    </location>
</feature>
<accession>A0A6J4MLN1</accession>
<protein>
    <recommendedName>
        <fullName evidence="3">SLH domain-containing protein</fullName>
    </recommendedName>
</protein>
<evidence type="ECO:0000259" key="3">
    <source>
        <dbReference type="PROSITE" id="PS51272"/>
    </source>
</evidence>
<dbReference type="InterPro" id="IPR012334">
    <property type="entry name" value="Pectin_lyas_fold"/>
</dbReference>
<reference evidence="4" key="1">
    <citation type="submission" date="2020-02" db="EMBL/GenBank/DDBJ databases">
        <authorList>
            <person name="Meier V. D."/>
        </authorList>
    </citation>
    <scope>NUCLEOTIDE SEQUENCE</scope>
    <source>
        <strain evidence="4">AVDCRST_MAG94</strain>
    </source>
</reference>
<feature type="signal peptide" evidence="2">
    <location>
        <begin position="1"/>
        <end position="25"/>
    </location>
</feature>
<dbReference type="InterPro" id="IPR011050">
    <property type="entry name" value="Pectin_lyase_fold/virulence"/>
</dbReference>
<dbReference type="PANTHER" id="PTHR43308">
    <property type="entry name" value="OUTER MEMBRANE PROTEIN ALPHA-RELATED"/>
    <property type="match status" value="1"/>
</dbReference>
<dbReference type="AlphaFoldDB" id="A0A6J4MLN1"/>
<feature type="compositionally biased region" description="Polar residues" evidence="1">
    <location>
        <begin position="583"/>
        <end position="595"/>
    </location>
</feature>
<sequence>MLNYQRARSRAALIMALGVAASAVAPVVMPTPAAAQTINFNDVKPGHWAKSFIEALAQKAIIKGSNDGSFRPDAPVTRAEYATMILKAFKKPKAGDGAAFADVPKTHWALSAIQAASGAGFLSGYPGKIFKPEQKIPRAEVLLSLANGLKYATSGSPQKALEGFKDSAAIPEFARNSIAAAAEKKLIVYPNATELNPDRTATRAEVAASIYQALVNDGQAPAIASPDTTATVKPEQTSAAVAAVNPEQTASQDVTQGVGGGSAPVTIAASINSGLSPALQPVITPVQAKTILYVNPALGTDTSSRGTSEAAPYRTLTYALKQAQPGTLIQLAPGNYTQESGEIFPIVIKSGVILRGNESTFGKNVLISGGAAYQTQTFRVQNISVQAEKDSQIRGVTITNPKSRGTALWIESTNPTVQNNTFIKSLREGIFVTGSAAPKITNNVFTENTANGISVAREAQGEIRNNVFQNTGFGMAIGDSSAPTVIGNQVMQNKDGIVISHTSRPMLRQNIIENNMRSGVVAISDAQPDLGTTTNPGNNIIRNNGQHDLYNVTSSETLMTTGNQIGTMVRGKVGFPSPDAPGQTLQTGQTQVAPQ</sequence>
<dbReference type="Gene3D" id="2.160.20.10">
    <property type="entry name" value="Single-stranded right-handed beta-helix, Pectin lyase-like"/>
    <property type="match status" value="1"/>
</dbReference>